<dbReference type="PANTHER" id="PTHR23150">
    <property type="entry name" value="SULFATASE MODIFYING FACTOR 1, 2"/>
    <property type="match status" value="1"/>
</dbReference>
<feature type="domain" description="Sulfatase-modifying factor enzyme-like" evidence="2">
    <location>
        <begin position="24"/>
        <end position="333"/>
    </location>
</feature>
<sequence>MGHSGNMTASPSILPAAAADAPQHTGMMFVPGGTFAMGSDRFYPEEAPVRTVRVDPFRIDETPVTNADFARFVDATGYRTVAEIAPDPADYPGLAAEMAKAGSLVFHRTRGPVDLHDPSGWWSFVFDADWRHPYGPDSSLDGLDDHPVVHVAHADAAAYADWAGKALPTEAEWEFAARGGLDGTDYAWGDELAPDGEMLANYWQGAFPFANQLLDGYERTSPVRTYAANGYGLFDMIGNVWEWTEDWFALPPSPKKKTAKRGSGPSPCCVPANPRGGTRRQSVDPQDTARIARKVLKGGSHLCAANYCQRYRPAARHAQAIDSATSHIGFRCVIRGDNEHNF</sequence>
<dbReference type="InterPro" id="IPR042095">
    <property type="entry name" value="SUMF_sf"/>
</dbReference>
<dbReference type="InterPro" id="IPR051043">
    <property type="entry name" value="Sulfatase_Mod_Factor_Kinase"/>
</dbReference>
<dbReference type="PANTHER" id="PTHR23150:SF19">
    <property type="entry name" value="FORMYLGLYCINE-GENERATING ENZYME"/>
    <property type="match status" value="1"/>
</dbReference>
<evidence type="ECO:0000259" key="2">
    <source>
        <dbReference type="Pfam" id="PF03781"/>
    </source>
</evidence>
<dbReference type="Gene3D" id="3.90.1580.10">
    <property type="entry name" value="paralog of FGE (formylglycine-generating enzyme)"/>
    <property type="match status" value="1"/>
</dbReference>
<dbReference type="EMBL" id="AMRV01000002">
    <property type="protein sequence ID" value="EMD83779.1"/>
    <property type="molecule type" value="Genomic_DNA"/>
</dbReference>
<dbReference type="AlphaFoldDB" id="M2TAZ8"/>
<dbReference type="SUPFAM" id="SSF56436">
    <property type="entry name" value="C-type lectin-like"/>
    <property type="match status" value="1"/>
</dbReference>
<dbReference type="Pfam" id="PF03781">
    <property type="entry name" value="FGE-sulfatase"/>
    <property type="match status" value="1"/>
</dbReference>
<evidence type="ECO:0000256" key="1">
    <source>
        <dbReference type="SAM" id="MobiDB-lite"/>
    </source>
</evidence>
<feature type="region of interest" description="Disordered" evidence="1">
    <location>
        <begin position="254"/>
        <end position="286"/>
    </location>
</feature>
<gene>
    <name evidence="3" type="ORF">C725_0751</name>
</gene>
<proteinExistence type="predicted"/>
<name>M2TAZ8_9SPHN</name>
<reference evidence="3 4" key="1">
    <citation type="journal article" date="2013" name="Genome Announc.">
        <title>Draft Genome Sequence of Strain JLT2015T, Belonging to the Family Sphingomonadaceae of the Alphaproteobacteria.</title>
        <authorList>
            <person name="Tang K."/>
            <person name="Liu K."/>
            <person name="Li S."/>
            <person name="Jiao N."/>
        </authorList>
    </citation>
    <scope>NUCLEOTIDE SEQUENCE [LARGE SCALE GENOMIC DNA]</scope>
    <source>
        <strain evidence="3 4">JLT2015</strain>
    </source>
</reference>
<organism evidence="3 4">
    <name type="scientific">Pacificimonas flava</name>
    <dbReference type="NCBI Taxonomy" id="1234595"/>
    <lineage>
        <taxon>Bacteria</taxon>
        <taxon>Pseudomonadati</taxon>
        <taxon>Pseudomonadota</taxon>
        <taxon>Alphaproteobacteria</taxon>
        <taxon>Sphingomonadales</taxon>
        <taxon>Sphingosinicellaceae</taxon>
        <taxon>Pacificimonas</taxon>
    </lineage>
</organism>
<comment type="caution">
    <text evidence="3">The sequence shown here is derived from an EMBL/GenBank/DDBJ whole genome shotgun (WGS) entry which is preliminary data.</text>
</comment>
<dbReference type="PATRIC" id="fig|1234595.3.peg.750"/>
<dbReference type="Proteomes" id="UP000011717">
    <property type="component" value="Unassembled WGS sequence"/>
</dbReference>
<accession>M2TAZ8</accession>
<protein>
    <submittedName>
        <fullName evidence="3">Sulfatase modifying factor 1</fullName>
    </submittedName>
</protein>
<dbReference type="GO" id="GO:0120147">
    <property type="term" value="F:formylglycine-generating oxidase activity"/>
    <property type="evidence" value="ECO:0007669"/>
    <property type="project" value="TreeGrafter"/>
</dbReference>
<evidence type="ECO:0000313" key="4">
    <source>
        <dbReference type="Proteomes" id="UP000011717"/>
    </source>
</evidence>
<keyword evidence="4" id="KW-1185">Reference proteome</keyword>
<evidence type="ECO:0000313" key="3">
    <source>
        <dbReference type="EMBL" id="EMD83779.1"/>
    </source>
</evidence>
<dbReference type="InterPro" id="IPR016187">
    <property type="entry name" value="CTDL_fold"/>
</dbReference>
<dbReference type="InterPro" id="IPR005532">
    <property type="entry name" value="SUMF_dom"/>
</dbReference>